<keyword evidence="3" id="KW-1185">Reference proteome</keyword>
<reference evidence="2 3" key="1">
    <citation type="submission" date="2019-03" db="EMBL/GenBank/DDBJ databases">
        <title>Genomic Encyclopedia of Archaeal and Bacterial Type Strains, Phase II (KMG-II): from individual species to whole genera.</title>
        <authorList>
            <person name="Goeker M."/>
        </authorList>
    </citation>
    <scope>NUCLEOTIDE SEQUENCE [LARGE SCALE GENOMIC DNA]</scope>
    <source>
        <strain evidence="2 3">DSM 18435</strain>
    </source>
</reference>
<dbReference type="GO" id="GO:0006629">
    <property type="term" value="P:lipid metabolic process"/>
    <property type="evidence" value="ECO:0007669"/>
    <property type="project" value="InterPro"/>
</dbReference>
<dbReference type="PROSITE" id="PS50008">
    <property type="entry name" value="PIPLC_Y_DOMAIN"/>
    <property type="match status" value="1"/>
</dbReference>
<accession>A0A4R6TS21</accession>
<dbReference type="GO" id="GO:0004435">
    <property type="term" value="F:phosphatidylinositol-4,5-bisphosphate phospholipase C activity"/>
    <property type="evidence" value="ECO:0007669"/>
    <property type="project" value="InterPro"/>
</dbReference>
<dbReference type="Gene3D" id="3.40.50.1820">
    <property type="entry name" value="alpha/beta hydrolase"/>
    <property type="match status" value="1"/>
</dbReference>
<organism evidence="2 3">
    <name type="scientific">Zeaxanthinibacter enoshimensis</name>
    <dbReference type="NCBI Taxonomy" id="392009"/>
    <lineage>
        <taxon>Bacteria</taxon>
        <taxon>Pseudomonadati</taxon>
        <taxon>Bacteroidota</taxon>
        <taxon>Flavobacteriia</taxon>
        <taxon>Flavobacteriales</taxon>
        <taxon>Flavobacteriaceae</taxon>
        <taxon>Zeaxanthinibacter</taxon>
    </lineage>
</organism>
<dbReference type="EMBL" id="SNYI01000001">
    <property type="protein sequence ID" value="TDQ33127.1"/>
    <property type="molecule type" value="Genomic_DNA"/>
</dbReference>
<dbReference type="GO" id="GO:0016747">
    <property type="term" value="F:acyltransferase activity, transferring groups other than amino-acyl groups"/>
    <property type="evidence" value="ECO:0007669"/>
    <property type="project" value="TreeGrafter"/>
</dbReference>
<dbReference type="Proteomes" id="UP000295468">
    <property type="component" value="Unassembled WGS sequence"/>
</dbReference>
<gene>
    <name evidence="2" type="ORF">CLV82_0965</name>
</gene>
<dbReference type="InterPro" id="IPR000801">
    <property type="entry name" value="Esterase-like"/>
</dbReference>
<dbReference type="AlphaFoldDB" id="A0A4R6TS21"/>
<name>A0A4R6TS21_9FLAO</name>
<sequence length="296" mass="33627">MKKTVLIIHILIVQSLLGQQMGEQQKTPLVDNQSFVSSLMKTKVDFHTYFPDAYKSDTTSYFPVIYWLHGSGGWPPYALNLIANRFHLAIKDEKIPPVIVVFLDDGKRESMWIDWKDGSVKMESVIINEVIPHIDRSFRTINNGQGRILEGGSMGGYGVARLGFKYPEMFAAISMLNPGPMQEVLNPKTAPLAGEVKAQKTLDRVYGGDIEFFREQSPWQIALKNVDKIRGNIKVRIILGGEDPSLINNKKFVEHLKKLEIEHTTIILEGVAHSPKAMFGALDDRYWDFFRENFTN</sequence>
<feature type="domain" description="PI-PLC Y-box" evidence="1">
    <location>
        <begin position="23"/>
        <end position="70"/>
    </location>
</feature>
<dbReference type="InterPro" id="IPR001711">
    <property type="entry name" value="PLipase_C_Pinositol-sp_Y"/>
</dbReference>
<dbReference type="PANTHER" id="PTHR48098:SF1">
    <property type="entry name" value="DIACYLGLYCEROL ACYLTRANSFERASE_MYCOLYLTRANSFERASE AG85A"/>
    <property type="match status" value="1"/>
</dbReference>
<evidence type="ECO:0000259" key="1">
    <source>
        <dbReference type="PROSITE" id="PS50008"/>
    </source>
</evidence>
<dbReference type="SUPFAM" id="SSF53474">
    <property type="entry name" value="alpha/beta-Hydrolases"/>
    <property type="match status" value="1"/>
</dbReference>
<dbReference type="InterPro" id="IPR050583">
    <property type="entry name" value="Mycobacterial_A85_antigen"/>
</dbReference>
<dbReference type="Pfam" id="PF00756">
    <property type="entry name" value="Esterase"/>
    <property type="match status" value="1"/>
</dbReference>
<protein>
    <submittedName>
        <fullName evidence="2">S-formylglutathione hydrolase FrmB</fullName>
    </submittedName>
</protein>
<proteinExistence type="predicted"/>
<dbReference type="RefSeq" id="WP_166636668.1">
    <property type="nucleotide sequence ID" value="NZ_SNYI01000001.1"/>
</dbReference>
<dbReference type="GO" id="GO:0035556">
    <property type="term" value="P:intracellular signal transduction"/>
    <property type="evidence" value="ECO:0007669"/>
    <property type="project" value="InterPro"/>
</dbReference>
<comment type="caution">
    <text evidence="2">The sequence shown here is derived from an EMBL/GenBank/DDBJ whole genome shotgun (WGS) entry which is preliminary data.</text>
</comment>
<evidence type="ECO:0000313" key="3">
    <source>
        <dbReference type="Proteomes" id="UP000295468"/>
    </source>
</evidence>
<dbReference type="InterPro" id="IPR029058">
    <property type="entry name" value="AB_hydrolase_fold"/>
</dbReference>
<evidence type="ECO:0000313" key="2">
    <source>
        <dbReference type="EMBL" id="TDQ33127.1"/>
    </source>
</evidence>
<keyword evidence="2" id="KW-0378">Hydrolase</keyword>
<dbReference type="PANTHER" id="PTHR48098">
    <property type="entry name" value="ENTEROCHELIN ESTERASE-RELATED"/>
    <property type="match status" value="1"/>
</dbReference>